<dbReference type="Proteomes" id="UP000596004">
    <property type="component" value="Chromosome"/>
</dbReference>
<comment type="subcellular location">
    <subcellularLocation>
        <location evidence="1">Endoplasmic reticulum membrane</location>
        <topology evidence="1">Single-pass membrane protein</topology>
    </subcellularLocation>
</comment>
<evidence type="ECO:0000313" key="6">
    <source>
        <dbReference type="EMBL" id="QQR93164.1"/>
    </source>
</evidence>
<dbReference type="Pfam" id="PF08660">
    <property type="entry name" value="Alg14"/>
    <property type="match status" value="1"/>
</dbReference>
<keyword evidence="5" id="KW-0472">Membrane</keyword>
<proteinExistence type="predicted"/>
<evidence type="ECO:0000256" key="5">
    <source>
        <dbReference type="ARBA" id="ARBA00023136"/>
    </source>
</evidence>
<keyword evidence="2" id="KW-0812">Transmembrane</keyword>
<dbReference type="AlphaFoldDB" id="A0A7T9DKU2"/>
<dbReference type="GO" id="GO:0006488">
    <property type="term" value="P:dolichol-linked oligosaccharide biosynthetic process"/>
    <property type="evidence" value="ECO:0007669"/>
    <property type="project" value="InterPro"/>
</dbReference>
<accession>A0A7T9DKU2</accession>
<reference evidence="6" key="1">
    <citation type="submission" date="2020-11" db="EMBL/GenBank/DDBJ databases">
        <title>Connecting structure to function with the recovery of over 1000 high-quality activated sludge metagenome-assembled genomes encoding full-length rRNA genes using long-read sequencing.</title>
        <authorList>
            <person name="Singleton C.M."/>
            <person name="Petriglieri F."/>
            <person name="Kristensen J.M."/>
            <person name="Kirkegaard R.H."/>
            <person name="Michaelsen T.Y."/>
            <person name="Andersen M.H."/>
            <person name="Karst S.M."/>
            <person name="Dueholm M.S."/>
            <person name="Nielsen P.H."/>
            <person name="Albertsen M."/>
        </authorList>
    </citation>
    <scope>NUCLEOTIDE SEQUENCE</scope>
    <source>
        <strain evidence="6">Fred_18-Q3-R57-64_BAT3C.431</strain>
    </source>
</reference>
<keyword evidence="4" id="KW-1133">Transmembrane helix</keyword>
<protein>
    <submittedName>
        <fullName evidence="6">Glycosyltransferase</fullName>
    </submittedName>
</protein>
<dbReference type="Gene3D" id="3.40.50.2000">
    <property type="entry name" value="Glycogen Phosphorylase B"/>
    <property type="match status" value="1"/>
</dbReference>
<dbReference type="InterPro" id="IPR013969">
    <property type="entry name" value="Oligosacch_biosynth_Alg14"/>
</dbReference>
<gene>
    <name evidence="6" type="ORF">IPJ89_02915</name>
</gene>
<dbReference type="EMBL" id="CP064981">
    <property type="protein sequence ID" value="QQR93164.1"/>
    <property type="molecule type" value="Genomic_DNA"/>
</dbReference>
<dbReference type="PANTHER" id="PTHR12154:SF4">
    <property type="entry name" value="UDP-N-ACETYLGLUCOSAMINE TRANSFERASE SUBUNIT ALG14 HOMOLOG"/>
    <property type="match status" value="1"/>
</dbReference>
<organism evidence="6">
    <name type="scientific">Candidatus Iainarchaeum sp</name>
    <dbReference type="NCBI Taxonomy" id="3101447"/>
    <lineage>
        <taxon>Archaea</taxon>
        <taxon>Candidatus Iainarchaeota</taxon>
        <taxon>Candidatus Iainarchaeia</taxon>
        <taxon>Candidatus Iainarchaeales</taxon>
        <taxon>Candidatus Iainarchaeaceae</taxon>
        <taxon>Candidatus Iainarchaeum</taxon>
    </lineage>
</organism>
<evidence type="ECO:0000256" key="1">
    <source>
        <dbReference type="ARBA" id="ARBA00004389"/>
    </source>
</evidence>
<dbReference type="SUPFAM" id="SSF53756">
    <property type="entry name" value="UDP-Glycosyltransferase/glycogen phosphorylase"/>
    <property type="match status" value="1"/>
</dbReference>
<evidence type="ECO:0000256" key="3">
    <source>
        <dbReference type="ARBA" id="ARBA00022824"/>
    </source>
</evidence>
<dbReference type="GO" id="GO:0004577">
    <property type="term" value="F:N-acetylglucosaminyldiphosphodolichol N-acetylglucosaminyltransferase activity"/>
    <property type="evidence" value="ECO:0007669"/>
    <property type="project" value="TreeGrafter"/>
</dbReference>
<sequence length="161" mass="18441">MPTLTRNKLLLTCSAGGHLTEMRQLFPFYSHYNRCFVTFKRPDTESLATKERVHFIERPARNPISTIQSFFQAWRVVSKEKPSMVISTGADVTVPVCIAAKLQGIPIVFIESFCRPYSKSWTGRIMQFLANDIIYQWPQLKAAYPRGIYAGNIFTSEEVKV</sequence>
<dbReference type="PANTHER" id="PTHR12154">
    <property type="entry name" value="GLYCOSYL TRANSFERASE-RELATED"/>
    <property type="match status" value="1"/>
</dbReference>
<name>A0A7T9DKU2_9ARCH</name>
<keyword evidence="6" id="KW-0808">Transferase</keyword>
<evidence type="ECO:0000256" key="2">
    <source>
        <dbReference type="ARBA" id="ARBA00022692"/>
    </source>
</evidence>
<evidence type="ECO:0000256" key="4">
    <source>
        <dbReference type="ARBA" id="ARBA00022989"/>
    </source>
</evidence>
<keyword evidence="3" id="KW-0256">Endoplasmic reticulum</keyword>
<dbReference type="NCBIfam" id="NF041549">
    <property type="entry name" value="PssD"/>
    <property type="match status" value="1"/>
</dbReference>